<evidence type="ECO:0000259" key="1">
    <source>
        <dbReference type="Pfam" id="PF07238"/>
    </source>
</evidence>
<dbReference type="AlphaFoldDB" id="A0A2N9YEG3"/>
<feature type="domain" description="PilZ" evidence="1">
    <location>
        <begin position="35"/>
        <end position="118"/>
    </location>
</feature>
<dbReference type="SUPFAM" id="SSF141371">
    <property type="entry name" value="PilZ domain-like"/>
    <property type="match status" value="1"/>
</dbReference>
<organism evidence="2 3">
    <name type="scientific">Beggiatoa leptomitoformis</name>
    <dbReference type="NCBI Taxonomy" id="288004"/>
    <lineage>
        <taxon>Bacteria</taxon>
        <taxon>Pseudomonadati</taxon>
        <taxon>Pseudomonadota</taxon>
        <taxon>Gammaproteobacteria</taxon>
        <taxon>Thiotrichales</taxon>
        <taxon>Thiotrichaceae</taxon>
        <taxon>Beggiatoa</taxon>
    </lineage>
</organism>
<dbReference type="Pfam" id="PF07238">
    <property type="entry name" value="PilZ"/>
    <property type="match status" value="1"/>
</dbReference>
<dbReference type="Proteomes" id="UP000234271">
    <property type="component" value="Chromosome"/>
</dbReference>
<dbReference type="GO" id="GO:0035438">
    <property type="term" value="F:cyclic-di-GMP binding"/>
    <property type="evidence" value="ECO:0007669"/>
    <property type="project" value="InterPro"/>
</dbReference>
<dbReference type="STRING" id="288004.AL038_15780"/>
<gene>
    <name evidence="2" type="ORF">BLE401_08480</name>
</gene>
<evidence type="ECO:0000313" key="3">
    <source>
        <dbReference type="Proteomes" id="UP000234271"/>
    </source>
</evidence>
<protein>
    <submittedName>
        <fullName evidence="2">PilZ domain-containing protein</fullName>
    </submittedName>
</protein>
<dbReference type="Gene3D" id="2.40.10.220">
    <property type="entry name" value="predicted glycosyltransferase like domains"/>
    <property type="match status" value="1"/>
</dbReference>
<keyword evidence="3" id="KW-1185">Reference proteome</keyword>
<dbReference type="EMBL" id="CP018889">
    <property type="protein sequence ID" value="AUI68739.2"/>
    <property type="molecule type" value="Genomic_DNA"/>
</dbReference>
<sequence>MYAPFYQNISFLLSLFIEKTVRSVSMTEHNKVHARKFIRHPTDIPIEVWNENAPIKCEQEPLSNVSLGGLAFKAKHFFPMGTTLRVRVPHVIPPFETVGRVVWCREQPKYYDVGVEFICQEDAFQTRMVEQVCQIERYRNMLEKQGRHLSTQDAAMEWIELYGSSFPLP</sequence>
<dbReference type="InterPro" id="IPR009875">
    <property type="entry name" value="PilZ_domain"/>
</dbReference>
<evidence type="ECO:0000313" key="2">
    <source>
        <dbReference type="EMBL" id="AUI68739.2"/>
    </source>
</evidence>
<name>A0A2N9YEG3_9GAMM</name>
<accession>A0A2N9YEG3</accession>
<proteinExistence type="predicted"/>
<reference evidence="3" key="1">
    <citation type="submission" date="2016-12" db="EMBL/GenBank/DDBJ databases">
        <title>Complete Genome Sequence of Beggiatoa leptomitiformis D-401.</title>
        <authorList>
            <person name="Fomenkov A."/>
            <person name="Vincze T."/>
            <person name="Grabovich M."/>
            <person name="Anton B.P."/>
            <person name="Dubinina G."/>
            <person name="Orlova M."/>
            <person name="Belousova E."/>
            <person name="Roberts R.J."/>
        </authorList>
    </citation>
    <scope>NUCLEOTIDE SEQUENCE [LARGE SCALE GENOMIC DNA]</scope>
    <source>
        <strain evidence="3">D-401</strain>
    </source>
</reference>